<dbReference type="EMBL" id="ANHY01000010">
    <property type="protein sequence ID" value="EKV30092.1"/>
    <property type="molecule type" value="Genomic_DNA"/>
</dbReference>
<dbReference type="AlphaFoldDB" id="K9GXW6"/>
<dbReference type="OrthoDB" id="9775594at2"/>
<comment type="caution">
    <text evidence="3">The sequence shown here is derived from an EMBL/GenBank/DDBJ whole genome shotgun (WGS) entry which is preliminary data.</text>
</comment>
<protein>
    <submittedName>
        <fullName evidence="3">Periplasmic binding protein</fullName>
    </submittedName>
</protein>
<dbReference type="Proteomes" id="UP000009881">
    <property type="component" value="Unassembled WGS sequence"/>
</dbReference>
<dbReference type="SUPFAM" id="SSF53807">
    <property type="entry name" value="Helical backbone' metal receptor"/>
    <property type="match status" value="1"/>
</dbReference>
<sequence>MTRTLGLFLAAAVVLLAALPATASAQSRTVVDVAGRTVTLPEQVDRIVLGEGRLVSAIAILDREAPLRRVVGMMGDFAVLDPDGYALWREAYPEIEGIEAVGQVSPDSFSVEKTIALDPDLVVFGLAGHGPGTDHTTVLAQLEAAGIPVIFTDFFLDPLTNTPPSMALLGEALGRHDEAAAFLKANEAARERILTALEGVTERPDVFLENRVGLGLDCCASVGHGVLATMIEAAGGRNMAQPLIPGRTGIVSIEYLLTNQPDVYIGTAIGSRAADGHAAGRIVLGPGVPADLARQSFADALDRTGVRDLDAVRTGRAHAVWHHFFHGPFNVVALHLLAKWIHPEVFADLDPTETLEAVMLRFQPVALHGTYWTDAP</sequence>
<evidence type="ECO:0000313" key="3">
    <source>
        <dbReference type="EMBL" id="EKV30092.1"/>
    </source>
</evidence>
<dbReference type="Pfam" id="PF01497">
    <property type="entry name" value="Peripla_BP_2"/>
    <property type="match status" value="1"/>
</dbReference>
<evidence type="ECO:0000259" key="2">
    <source>
        <dbReference type="PROSITE" id="PS50983"/>
    </source>
</evidence>
<dbReference type="PANTHER" id="PTHR30535:SF34">
    <property type="entry name" value="MOLYBDATE-BINDING PROTEIN MOLA"/>
    <property type="match status" value="1"/>
</dbReference>
<dbReference type="STRING" id="1238182.C882_0173"/>
<dbReference type="RefSeq" id="WP_009540833.1">
    <property type="nucleotide sequence ID" value="NZ_ANHY01000010.1"/>
</dbReference>
<feature type="domain" description="Fe/B12 periplasmic-binding" evidence="2">
    <location>
        <begin position="46"/>
        <end position="349"/>
    </location>
</feature>
<dbReference type="Gene3D" id="3.40.50.1980">
    <property type="entry name" value="Nitrogenase molybdenum iron protein domain"/>
    <property type="match status" value="2"/>
</dbReference>
<keyword evidence="4" id="KW-1185">Reference proteome</keyword>
<gene>
    <name evidence="3" type="ORF">C882_0173</name>
</gene>
<keyword evidence="1" id="KW-0732">Signal</keyword>
<dbReference type="PROSITE" id="PS50983">
    <property type="entry name" value="FE_B12_PBP"/>
    <property type="match status" value="1"/>
</dbReference>
<name>K9GXW6_9PROT</name>
<reference evidence="3 4" key="1">
    <citation type="journal article" date="2013" name="Genome Announc.">
        <title>Draft Genome Sequence of an Alphaproteobacterium, Caenispirillum salinarum AK4(T), Isolated from a Solar Saltern.</title>
        <authorList>
            <person name="Khatri I."/>
            <person name="Singh A."/>
            <person name="Korpole S."/>
            <person name="Pinnaka A.K."/>
            <person name="Subramanian S."/>
        </authorList>
    </citation>
    <scope>NUCLEOTIDE SEQUENCE [LARGE SCALE GENOMIC DNA]</scope>
    <source>
        <strain evidence="3 4">AK4</strain>
    </source>
</reference>
<evidence type="ECO:0000313" key="4">
    <source>
        <dbReference type="Proteomes" id="UP000009881"/>
    </source>
</evidence>
<dbReference type="InterPro" id="IPR002491">
    <property type="entry name" value="ABC_transptr_periplasmic_BD"/>
</dbReference>
<feature type="signal peptide" evidence="1">
    <location>
        <begin position="1"/>
        <end position="25"/>
    </location>
</feature>
<dbReference type="InterPro" id="IPR050902">
    <property type="entry name" value="ABC_Transporter_SBP"/>
</dbReference>
<feature type="chain" id="PRO_5003929696" evidence="1">
    <location>
        <begin position="26"/>
        <end position="376"/>
    </location>
</feature>
<accession>K9GXW6</accession>
<dbReference type="eggNOG" id="COG0614">
    <property type="taxonomic scope" value="Bacteria"/>
</dbReference>
<dbReference type="PANTHER" id="PTHR30535">
    <property type="entry name" value="VITAMIN B12-BINDING PROTEIN"/>
    <property type="match status" value="1"/>
</dbReference>
<organism evidence="3 4">
    <name type="scientific">Caenispirillum salinarum AK4</name>
    <dbReference type="NCBI Taxonomy" id="1238182"/>
    <lineage>
        <taxon>Bacteria</taxon>
        <taxon>Pseudomonadati</taxon>
        <taxon>Pseudomonadota</taxon>
        <taxon>Alphaproteobacteria</taxon>
        <taxon>Rhodospirillales</taxon>
        <taxon>Novispirillaceae</taxon>
        <taxon>Caenispirillum</taxon>
    </lineage>
</organism>
<proteinExistence type="predicted"/>
<evidence type="ECO:0000256" key="1">
    <source>
        <dbReference type="SAM" id="SignalP"/>
    </source>
</evidence>